<dbReference type="CDD" id="cd12412">
    <property type="entry name" value="RRM_DAZL_BOULE"/>
    <property type="match status" value="1"/>
</dbReference>
<dbReference type="OrthoDB" id="762982at2759"/>
<feature type="region of interest" description="Disordered" evidence="9">
    <location>
        <begin position="730"/>
        <end position="759"/>
    </location>
</feature>
<dbReference type="Proteomes" id="UP000316759">
    <property type="component" value="Unassembled WGS sequence"/>
</dbReference>
<dbReference type="InterPro" id="IPR035979">
    <property type="entry name" value="RBD_domain_sf"/>
</dbReference>
<evidence type="ECO:0000256" key="5">
    <source>
        <dbReference type="ARBA" id="ARBA00022845"/>
    </source>
</evidence>
<dbReference type="FunFam" id="3.30.70.330:FF:000167">
    <property type="entry name" value="protein boule-like isoform X1"/>
    <property type="match status" value="1"/>
</dbReference>
<comment type="caution">
    <text evidence="11">The sequence shown here is derived from an EMBL/GenBank/DDBJ whole genome shotgun (WGS) entry which is preliminary data.</text>
</comment>
<proteinExistence type="predicted"/>
<dbReference type="PROSITE" id="PS50102">
    <property type="entry name" value="RRM"/>
    <property type="match status" value="1"/>
</dbReference>
<dbReference type="GO" id="GO:0051321">
    <property type="term" value="P:meiotic cell cycle"/>
    <property type="evidence" value="ECO:0007669"/>
    <property type="project" value="UniProtKB-ARBA"/>
</dbReference>
<keyword evidence="3" id="KW-0963">Cytoplasm</keyword>
<dbReference type="Pfam" id="PF00076">
    <property type="entry name" value="RRM_1"/>
    <property type="match status" value="1"/>
</dbReference>
<evidence type="ECO:0000256" key="7">
    <source>
        <dbReference type="ARBA" id="ARBA00022884"/>
    </source>
</evidence>
<evidence type="ECO:0000259" key="10">
    <source>
        <dbReference type="PROSITE" id="PS50102"/>
    </source>
</evidence>
<name>A0A504YG68_FASGI</name>
<evidence type="ECO:0000256" key="2">
    <source>
        <dbReference type="ARBA" id="ARBA00022473"/>
    </source>
</evidence>
<feature type="compositionally biased region" description="Polar residues" evidence="9">
    <location>
        <begin position="462"/>
        <end position="483"/>
    </location>
</feature>
<dbReference type="GO" id="GO:0008494">
    <property type="term" value="F:translation activator activity"/>
    <property type="evidence" value="ECO:0007669"/>
    <property type="project" value="TreeGrafter"/>
</dbReference>
<keyword evidence="6" id="KW-0744">Spermatogenesis</keyword>
<dbReference type="GO" id="GO:0045948">
    <property type="term" value="P:positive regulation of translational initiation"/>
    <property type="evidence" value="ECO:0007669"/>
    <property type="project" value="TreeGrafter"/>
</dbReference>
<keyword evidence="2" id="KW-0217">Developmental protein</keyword>
<dbReference type="PANTHER" id="PTHR11176:SF57">
    <property type="entry name" value="PROTEIN BOULE"/>
    <property type="match status" value="1"/>
</dbReference>
<evidence type="ECO:0000256" key="6">
    <source>
        <dbReference type="ARBA" id="ARBA00022871"/>
    </source>
</evidence>
<dbReference type="SMART" id="SM00360">
    <property type="entry name" value="RRM"/>
    <property type="match status" value="1"/>
</dbReference>
<feature type="region of interest" description="Disordered" evidence="9">
    <location>
        <begin position="462"/>
        <end position="494"/>
    </location>
</feature>
<dbReference type="GO" id="GO:0003730">
    <property type="term" value="F:mRNA 3'-UTR binding"/>
    <property type="evidence" value="ECO:0007669"/>
    <property type="project" value="TreeGrafter"/>
</dbReference>
<evidence type="ECO:0000313" key="11">
    <source>
        <dbReference type="EMBL" id="TPP59269.1"/>
    </source>
</evidence>
<evidence type="ECO:0000256" key="4">
    <source>
        <dbReference type="ARBA" id="ARBA00022782"/>
    </source>
</evidence>
<evidence type="ECO:0000256" key="9">
    <source>
        <dbReference type="SAM" id="MobiDB-lite"/>
    </source>
</evidence>
<evidence type="ECO:0000256" key="3">
    <source>
        <dbReference type="ARBA" id="ARBA00022490"/>
    </source>
</evidence>
<dbReference type="AlphaFoldDB" id="A0A504YG68"/>
<organism evidence="11 12">
    <name type="scientific">Fasciola gigantica</name>
    <name type="common">Giant liver fluke</name>
    <dbReference type="NCBI Taxonomy" id="46835"/>
    <lineage>
        <taxon>Eukaryota</taxon>
        <taxon>Metazoa</taxon>
        <taxon>Spiralia</taxon>
        <taxon>Lophotrochozoa</taxon>
        <taxon>Platyhelminthes</taxon>
        <taxon>Trematoda</taxon>
        <taxon>Digenea</taxon>
        <taxon>Plagiorchiida</taxon>
        <taxon>Echinostomata</taxon>
        <taxon>Echinostomatoidea</taxon>
        <taxon>Fasciolidae</taxon>
        <taxon>Fasciola</taxon>
    </lineage>
</organism>
<evidence type="ECO:0000256" key="8">
    <source>
        <dbReference type="PROSITE-ProRule" id="PRU00176"/>
    </source>
</evidence>
<evidence type="ECO:0000313" key="12">
    <source>
        <dbReference type="Proteomes" id="UP000316759"/>
    </source>
</evidence>
<evidence type="ECO:0000256" key="1">
    <source>
        <dbReference type="ARBA" id="ARBA00004496"/>
    </source>
</evidence>
<sequence length="781" mass="80850">MAGLQLQTSEHAGRFISETALVPTACHSLTGGSSNPPKFGTLIPNRIFVGGIPSNTTEQELKSFFSNFGQVKDVKIISDRLGVSKGSYGFVTFESQEMAEKIIKNESETLIFKDRKLNIGHAIRKQQLFPRPDLPTALFFAGGAMPYGFQNGMAVFSLPGQEYPVLTQAATPYATMMLPQPGGGTALYLPSSLQSAMPAAGSPYAQLSQQQVTAALQQHQYHQPGGSTVTGQMTPVTVSTNNVGTHSSSTAAVMAAAAAMAAAVQWPQQTTQTTVPQSSQQLSNVTTQSVPQPTGVTQAVVQNTSITPQQAAAMAAAVAAQHQAAWRWSPTVQQSQSQTLSTTSSHVPTSSCATTSSAILGSTTSTPALHNQNLQPAQQVSESSLSFMQPAVAALPTAIRLAQQPLLTASTAALFAAAFQPPGTSLFGTGPTGVLDMTAATALAALASMNQTSVVSTELLSKTNHQPNGDNNSVPPLDSSFSQPLKKARYDDNGSPTAAIGPATYLYSPIAGTGHELMFFQHTSSPFAANSTSDYSTDHSTHSSGLLESVEPLSFPCDATPLGRHSQQLGGQITGTLGSHLDAACLSPYAAFAPLLDFQQHAHGSGQHSTILQSNSIQQIRQTHHQPSLLTAQQAASAQQFVPIAHGSASLVAQTQQQPKMYSQSALSSLAHTGPPAVNTCALPSSLYGTASVKVTALTELGSTNELPVTASIPQSSLIQPSISVSGSSATTANGLSGSAPSASQLQQPNTANLNPGTTQGSTVVSALAVDSVGVVTGGHR</sequence>
<gene>
    <name evidence="11" type="ORF">FGIG_00681</name>
</gene>
<dbReference type="STRING" id="46835.A0A504YG68"/>
<dbReference type="SUPFAM" id="SSF54928">
    <property type="entry name" value="RNA-binding domain, RBD"/>
    <property type="match status" value="1"/>
</dbReference>
<comment type="subcellular location">
    <subcellularLocation>
        <location evidence="1">Cytoplasm</location>
    </subcellularLocation>
</comment>
<accession>A0A504YG68</accession>
<dbReference type="InterPro" id="IPR034988">
    <property type="entry name" value="DAZ_BOULE_RRM"/>
</dbReference>
<dbReference type="GO" id="GO:0007283">
    <property type="term" value="P:spermatogenesis"/>
    <property type="evidence" value="ECO:0007669"/>
    <property type="project" value="UniProtKB-KW"/>
</dbReference>
<dbReference type="GO" id="GO:0070935">
    <property type="term" value="P:3'-UTR-mediated mRNA stabilization"/>
    <property type="evidence" value="ECO:0007669"/>
    <property type="project" value="TreeGrafter"/>
</dbReference>
<dbReference type="InterPro" id="IPR000504">
    <property type="entry name" value="RRM_dom"/>
</dbReference>
<dbReference type="InterPro" id="IPR012677">
    <property type="entry name" value="Nucleotide-bd_a/b_plait_sf"/>
</dbReference>
<keyword evidence="7 8" id="KW-0694">RNA-binding</keyword>
<dbReference type="PANTHER" id="PTHR11176">
    <property type="entry name" value="BOULE-RELATED"/>
    <property type="match status" value="1"/>
</dbReference>
<keyword evidence="4" id="KW-0221">Differentiation</keyword>
<feature type="domain" description="RRM" evidence="10">
    <location>
        <begin position="45"/>
        <end position="124"/>
    </location>
</feature>
<protein>
    <submittedName>
        <fullName evidence="11">Protein boule</fullName>
    </submittedName>
</protein>
<keyword evidence="12" id="KW-1185">Reference proteome</keyword>
<reference evidence="11 12" key="1">
    <citation type="submission" date="2019-04" db="EMBL/GenBank/DDBJ databases">
        <title>Annotation for the trematode Fasciola gigantica.</title>
        <authorList>
            <person name="Choi Y.-J."/>
        </authorList>
    </citation>
    <scope>NUCLEOTIDE SEQUENCE [LARGE SCALE GENOMIC DNA]</scope>
    <source>
        <strain evidence="11">Uganda_cow_1</strain>
    </source>
</reference>
<keyword evidence="5" id="KW-0810">Translation regulation</keyword>
<dbReference type="GO" id="GO:0030154">
    <property type="term" value="P:cell differentiation"/>
    <property type="evidence" value="ECO:0007669"/>
    <property type="project" value="UniProtKB-KW"/>
</dbReference>
<dbReference type="Gene3D" id="3.30.70.330">
    <property type="match status" value="1"/>
</dbReference>
<dbReference type="GO" id="GO:0005737">
    <property type="term" value="C:cytoplasm"/>
    <property type="evidence" value="ECO:0007669"/>
    <property type="project" value="UniProtKB-SubCell"/>
</dbReference>
<dbReference type="EMBL" id="SUNJ01010932">
    <property type="protein sequence ID" value="TPP59269.1"/>
    <property type="molecule type" value="Genomic_DNA"/>
</dbReference>